<feature type="domain" description="Amino acid transporter transmembrane" evidence="6">
    <location>
        <begin position="64"/>
        <end position="106"/>
    </location>
</feature>
<proteinExistence type="predicted"/>
<dbReference type="PANTHER" id="PTHR22950:SF703">
    <property type="entry name" value="AMINO ACID TRANSPORTER TRANSMEMBRANE DOMAIN-CONTAINING PROTEIN"/>
    <property type="match status" value="1"/>
</dbReference>
<dbReference type="PANTHER" id="PTHR22950">
    <property type="entry name" value="AMINO ACID TRANSPORTER"/>
    <property type="match status" value="1"/>
</dbReference>
<evidence type="ECO:0000256" key="4">
    <source>
        <dbReference type="ARBA" id="ARBA00023136"/>
    </source>
</evidence>
<evidence type="ECO:0000256" key="1">
    <source>
        <dbReference type="ARBA" id="ARBA00004141"/>
    </source>
</evidence>
<comment type="caution">
    <text evidence="7">The sequence shown here is derived from an EMBL/GenBank/DDBJ whole genome shotgun (WGS) entry which is preliminary data.</text>
</comment>
<dbReference type="Proteomes" id="UP000596742">
    <property type="component" value="Unassembled WGS sequence"/>
</dbReference>
<evidence type="ECO:0000256" key="3">
    <source>
        <dbReference type="ARBA" id="ARBA00022989"/>
    </source>
</evidence>
<dbReference type="AlphaFoldDB" id="A0A8B6FNP5"/>
<protein>
    <recommendedName>
        <fullName evidence="6">Amino acid transporter transmembrane domain-containing protein</fullName>
    </recommendedName>
</protein>
<feature type="transmembrane region" description="Helical" evidence="5">
    <location>
        <begin position="193"/>
        <end position="213"/>
    </location>
</feature>
<keyword evidence="8" id="KW-1185">Reference proteome</keyword>
<comment type="subcellular location">
    <subcellularLocation>
        <location evidence="1">Membrane</location>
        <topology evidence="1">Multi-pass membrane protein</topology>
    </subcellularLocation>
</comment>
<sequence>MPTAVVGYMVYGENLNENIIKSVSAGPYAYTVEVLVTLHLLLGFIILMNPVCQQLEAKLGVPKVLFIAESIPHFGSILSLVGGLTTTLLSYVFPCIFYTKLCKNDHVTGINTTTSKPDIQKQSESHSLLESIDSTGSWQIREHSSSPIEDAALVGRREHSITPVDVRRALLYNTRNSPEIFIPLWQRVFSLEIILIGIIGGVAATVSAIIAIASPNSLSVPCYVHLQGT</sequence>
<gene>
    <name evidence="7" type="ORF">MGAL_10B067231</name>
</gene>
<evidence type="ECO:0000256" key="2">
    <source>
        <dbReference type="ARBA" id="ARBA00022692"/>
    </source>
</evidence>
<dbReference type="Pfam" id="PF01490">
    <property type="entry name" value="Aa_trans"/>
    <property type="match status" value="2"/>
</dbReference>
<reference evidence="7" key="1">
    <citation type="submission" date="2018-11" db="EMBL/GenBank/DDBJ databases">
        <authorList>
            <person name="Alioto T."/>
            <person name="Alioto T."/>
        </authorList>
    </citation>
    <scope>NUCLEOTIDE SEQUENCE</scope>
</reference>
<keyword evidence="2 5" id="KW-0812">Transmembrane</keyword>
<feature type="transmembrane region" description="Helical" evidence="5">
    <location>
        <begin position="71"/>
        <end position="93"/>
    </location>
</feature>
<dbReference type="OrthoDB" id="655540at2759"/>
<organism evidence="7 8">
    <name type="scientific">Mytilus galloprovincialis</name>
    <name type="common">Mediterranean mussel</name>
    <dbReference type="NCBI Taxonomy" id="29158"/>
    <lineage>
        <taxon>Eukaryota</taxon>
        <taxon>Metazoa</taxon>
        <taxon>Spiralia</taxon>
        <taxon>Lophotrochozoa</taxon>
        <taxon>Mollusca</taxon>
        <taxon>Bivalvia</taxon>
        <taxon>Autobranchia</taxon>
        <taxon>Pteriomorphia</taxon>
        <taxon>Mytilida</taxon>
        <taxon>Mytiloidea</taxon>
        <taxon>Mytilidae</taxon>
        <taxon>Mytilinae</taxon>
        <taxon>Mytilus</taxon>
    </lineage>
</organism>
<evidence type="ECO:0000256" key="5">
    <source>
        <dbReference type="SAM" id="Phobius"/>
    </source>
</evidence>
<evidence type="ECO:0000259" key="6">
    <source>
        <dbReference type="Pfam" id="PF01490"/>
    </source>
</evidence>
<dbReference type="EMBL" id="UYJE01007169">
    <property type="protein sequence ID" value="VDI52425.1"/>
    <property type="molecule type" value="Genomic_DNA"/>
</dbReference>
<accession>A0A8B6FNP5</accession>
<name>A0A8B6FNP5_MYTGA</name>
<evidence type="ECO:0000313" key="8">
    <source>
        <dbReference type="Proteomes" id="UP000596742"/>
    </source>
</evidence>
<keyword evidence="4 5" id="KW-0472">Membrane</keyword>
<feature type="transmembrane region" description="Helical" evidence="5">
    <location>
        <begin position="28"/>
        <end position="51"/>
    </location>
</feature>
<evidence type="ECO:0000313" key="7">
    <source>
        <dbReference type="EMBL" id="VDI52425.1"/>
    </source>
</evidence>
<dbReference type="InterPro" id="IPR013057">
    <property type="entry name" value="AA_transpt_TM"/>
</dbReference>
<feature type="domain" description="Amino acid transporter transmembrane" evidence="6">
    <location>
        <begin position="1"/>
        <end position="59"/>
    </location>
</feature>
<dbReference type="GO" id="GO:0005774">
    <property type="term" value="C:vacuolar membrane"/>
    <property type="evidence" value="ECO:0007669"/>
    <property type="project" value="TreeGrafter"/>
</dbReference>
<keyword evidence="3 5" id="KW-1133">Transmembrane helix</keyword>
<dbReference type="GO" id="GO:0015179">
    <property type="term" value="F:L-amino acid transmembrane transporter activity"/>
    <property type="evidence" value="ECO:0007669"/>
    <property type="project" value="TreeGrafter"/>
</dbReference>